<sequence>MGILTSQQITKYYERYRTISVTFTKEIIHATGLVTQQVYLKCLGEAWPCVIYSTSFEEAKVIINTKSGLYGKLQQANNLVNLRYSFRISDKTDPMFFFVSCRVAGSAPYQGSQDISMLTLQFTQRPPDDLIEIMGRLLDANINSSKRRDERILITPESLRKLQIAAKETVIYLQGVPRRCILRDISFSGAKIIMVGVAKFIADKEVVLRLDFDDPRESLMIGGKVVRLEDVEGRKELVAVAIHFNENQVPMNYKMRINDYLSQIRTESRPEAAEETAPKPQENQVPKETEKNETNK</sequence>
<dbReference type="InterPro" id="IPR009875">
    <property type="entry name" value="PilZ_domain"/>
</dbReference>
<evidence type="ECO:0000313" key="4">
    <source>
        <dbReference type="EMBL" id="HFH30457.1"/>
    </source>
</evidence>
<reference evidence="4" key="1">
    <citation type="journal article" date="2020" name="mSystems">
        <title>Genome- and Community-Level Interaction Insights into Carbon Utilization and Element Cycling Functions of Hydrothermarchaeota in Hydrothermal Sediment.</title>
        <authorList>
            <person name="Zhou Z."/>
            <person name="Liu Y."/>
            <person name="Xu W."/>
            <person name="Pan J."/>
            <person name="Luo Z.H."/>
            <person name="Li M."/>
        </authorList>
    </citation>
    <scope>NUCLEOTIDE SEQUENCE [LARGE SCALE GENOMIC DNA]</scope>
    <source>
        <strain evidence="4">SpSt-503</strain>
    </source>
</reference>
<accession>A0A7C3E6Q0</accession>
<protein>
    <submittedName>
        <fullName evidence="4">PilZ domain-containing protein</fullName>
    </submittedName>
</protein>
<evidence type="ECO:0000259" key="2">
    <source>
        <dbReference type="Pfam" id="PF07238"/>
    </source>
</evidence>
<dbReference type="InterPro" id="IPR046853">
    <property type="entry name" value="PilZN3"/>
</dbReference>
<feature type="domain" description="PilZN3" evidence="3">
    <location>
        <begin position="7"/>
        <end position="141"/>
    </location>
</feature>
<dbReference type="Pfam" id="PF07238">
    <property type="entry name" value="PilZ"/>
    <property type="match status" value="1"/>
</dbReference>
<feature type="compositionally biased region" description="Basic and acidic residues" evidence="1">
    <location>
        <begin position="285"/>
        <end position="296"/>
    </location>
</feature>
<evidence type="ECO:0000259" key="3">
    <source>
        <dbReference type="Pfam" id="PF20424"/>
    </source>
</evidence>
<dbReference type="GO" id="GO:0035438">
    <property type="term" value="F:cyclic-di-GMP binding"/>
    <property type="evidence" value="ECO:0007669"/>
    <property type="project" value="InterPro"/>
</dbReference>
<comment type="caution">
    <text evidence="4">The sequence shown here is derived from an EMBL/GenBank/DDBJ whole genome shotgun (WGS) entry which is preliminary data.</text>
</comment>
<feature type="domain" description="PilZ" evidence="2">
    <location>
        <begin position="172"/>
        <end position="260"/>
    </location>
</feature>
<feature type="region of interest" description="Disordered" evidence="1">
    <location>
        <begin position="266"/>
        <end position="296"/>
    </location>
</feature>
<name>A0A7C3E6Q0_9SPIR</name>
<evidence type="ECO:0000256" key="1">
    <source>
        <dbReference type="SAM" id="MobiDB-lite"/>
    </source>
</evidence>
<gene>
    <name evidence="4" type="ORF">ENS59_13275</name>
</gene>
<dbReference type="AlphaFoldDB" id="A0A7C3E6Q0"/>
<organism evidence="4">
    <name type="scientific">Gracilinema caldarium</name>
    <dbReference type="NCBI Taxonomy" id="215591"/>
    <lineage>
        <taxon>Bacteria</taxon>
        <taxon>Pseudomonadati</taxon>
        <taxon>Spirochaetota</taxon>
        <taxon>Spirochaetia</taxon>
        <taxon>Spirochaetales</taxon>
        <taxon>Breznakiellaceae</taxon>
        <taxon>Gracilinema</taxon>
    </lineage>
</organism>
<dbReference type="Pfam" id="PF20424">
    <property type="entry name" value="PilZN3"/>
    <property type="match status" value="1"/>
</dbReference>
<proteinExistence type="predicted"/>
<dbReference type="EMBL" id="DSVL01000410">
    <property type="protein sequence ID" value="HFH30457.1"/>
    <property type="molecule type" value="Genomic_DNA"/>
</dbReference>